<evidence type="ECO:0000313" key="2">
    <source>
        <dbReference type="Proteomes" id="UP001492380"/>
    </source>
</evidence>
<organism evidence="1 2">
    <name type="scientific">Phyllosticta capitalensis</name>
    <dbReference type="NCBI Taxonomy" id="121624"/>
    <lineage>
        <taxon>Eukaryota</taxon>
        <taxon>Fungi</taxon>
        <taxon>Dikarya</taxon>
        <taxon>Ascomycota</taxon>
        <taxon>Pezizomycotina</taxon>
        <taxon>Dothideomycetes</taxon>
        <taxon>Dothideomycetes incertae sedis</taxon>
        <taxon>Botryosphaeriales</taxon>
        <taxon>Phyllostictaceae</taxon>
        <taxon>Phyllosticta</taxon>
    </lineage>
</organism>
<keyword evidence="2" id="KW-1185">Reference proteome</keyword>
<protein>
    <submittedName>
        <fullName evidence="1">Uncharacterized protein</fullName>
    </submittedName>
</protein>
<dbReference type="Proteomes" id="UP001492380">
    <property type="component" value="Unassembled WGS sequence"/>
</dbReference>
<reference evidence="1 2" key="1">
    <citation type="submission" date="2024-04" db="EMBL/GenBank/DDBJ databases">
        <title>Phyllosticta paracitricarpa is synonymous to the EU quarantine fungus P. citricarpa based on phylogenomic analyses.</title>
        <authorList>
            <consortium name="Lawrence Berkeley National Laboratory"/>
            <person name="Van Ingen-Buijs V.A."/>
            <person name="Van Westerhoven A.C."/>
            <person name="Haridas S."/>
            <person name="Skiadas P."/>
            <person name="Martin F."/>
            <person name="Groenewald J.Z."/>
            <person name="Crous P.W."/>
            <person name="Seidl M.F."/>
        </authorList>
    </citation>
    <scope>NUCLEOTIDE SEQUENCE [LARGE SCALE GENOMIC DNA]</scope>
    <source>
        <strain evidence="1 2">CBS 123374</strain>
    </source>
</reference>
<sequence length="221" mass="24606">MVLPTLSSCSRGLRQFSPRKKKKKKGGTTASCGLFANLLFLSVGTASLQSLDRNRMPITLPCGTMELRRNPCKRPFPARDLRRARFGTCWSRRAIQPCPICQPERFSGFLKAICQDLLPLAALSVALDTAVRRYAPTKLPTAPQRQDFDSGCSDASWSVAWPGMKTVDRHWKRCDLDPLERHLQETLPLNCGTAIPNSTACSIQAVIFPHALFSRLKSPLH</sequence>
<accession>A0ABR1Z429</accession>
<comment type="caution">
    <text evidence="1">The sequence shown here is derived from an EMBL/GenBank/DDBJ whole genome shotgun (WGS) entry which is preliminary data.</text>
</comment>
<evidence type="ECO:0000313" key="1">
    <source>
        <dbReference type="EMBL" id="KAK8246801.1"/>
    </source>
</evidence>
<proteinExistence type="predicted"/>
<dbReference type="EMBL" id="JBBWRZ010000001">
    <property type="protein sequence ID" value="KAK8246801.1"/>
    <property type="molecule type" value="Genomic_DNA"/>
</dbReference>
<name>A0ABR1Z429_9PEZI</name>
<gene>
    <name evidence="1" type="ORF">HDK90DRAFT_20815</name>
</gene>